<protein>
    <recommendedName>
        <fullName evidence="4">Lipoprotein</fullName>
    </recommendedName>
</protein>
<dbReference type="EMBL" id="AUNC01000007">
    <property type="protein sequence ID" value="KEO58429.1"/>
    <property type="molecule type" value="Genomic_DNA"/>
</dbReference>
<evidence type="ECO:0000256" key="1">
    <source>
        <dbReference type="SAM" id="MobiDB-lite"/>
    </source>
</evidence>
<accession>A0ABR4TRP4</accession>
<evidence type="ECO:0008006" key="4">
    <source>
        <dbReference type="Google" id="ProtNLM"/>
    </source>
</evidence>
<comment type="caution">
    <text evidence="2">The sequence shown here is derived from an EMBL/GenBank/DDBJ whole genome shotgun (WGS) entry which is preliminary data.</text>
</comment>
<keyword evidence="3" id="KW-1185">Reference proteome</keyword>
<feature type="region of interest" description="Disordered" evidence="1">
    <location>
        <begin position="388"/>
        <end position="410"/>
    </location>
</feature>
<name>A0ABR4TRP4_9PROT</name>
<gene>
    <name evidence="2" type="ORF">SMB34_14165</name>
</gene>
<sequence>MAYGGWVMKPGVTMIRTMTVGILAIGLAACQTVTPSPSAPAPSPAPSQTSLAPASVSDPGSIAFRINPSGNGAYYGWQMQVVKASRNKGFKPFTTEQLSAGQMKEYTLWPDSYLVRVSRLGELKSESWVDVLPGEVTVVYADYGLFSEDVKISREPDPARIDPGIDTTIWRIPISTTYGPETLFADDGYQAEYNGPQNNGNPVGTGTVEITRNEQPFAEIDNADITGEKITGDIEYADGREVDGEYLSDSRQIEPGSTTKWPDGTSFTGTYRVFDPREGELRMADGNVWQGPVRERKPAGQGRLTWWEGGWMELPEGSAFPSQTGQFVCGDETVAAGDCYYYGGKKLSGPDELAALMERDRQLAAKAAAEEAAQKAATEATQQQVAAQGGCRNASGTFRDNTGNSTLKLDSPGQGSGNFVSYTYGSAQKYRFEIGFTYVTTPDSISVTYGNGTYSDAATGQVLQRMSVPSGTVPCRFDGNLLVMDGVEYRQ</sequence>
<feature type="region of interest" description="Disordered" evidence="1">
    <location>
        <begin position="35"/>
        <end position="56"/>
    </location>
</feature>
<feature type="compositionally biased region" description="Low complexity" evidence="1">
    <location>
        <begin position="46"/>
        <end position="55"/>
    </location>
</feature>
<organism evidence="2 3">
    <name type="scientific">Thalassospira permensis NBRC 106175</name>
    <dbReference type="NCBI Taxonomy" id="1353532"/>
    <lineage>
        <taxon>Bacteria</taxon>
        <taxon>Pseudomonadati</taxon>
        <taxon>Pseudomonadota</taxon>
        <taxon>Alphaproteobacteria</taxon>
        <taxon>Rhodospirillales</taxon>
        <taxon>Thalassospiraceae</taxon>
        <taxon>Thalassospira</taxon>
    </lineage>
</organism>
<proteinExistence type="predicted"/>
<feature type="compositionally biased region" description="Polar residues" evidence="1">
    <location>
        <begin position="394"/>
        <end position="408"/>
    </location>
</feature>
<dbReference type="Proteomes" id="UP000027463">
    <property type="component" value="Unassembled WGS sequence"/>
</dbReference>
<reference evidence="2 3" key="1">
    <citation type="submission" date="2013-07" db="EMBL/GenBank/DDBJ databases">
        <title>Thalassospira permensis NBRC 106175 Genome Sequencing.</title>
        <authorList>
            <person name="Lai Q."/>
            <person name="Shao Z."/>
        </authorList>
    </citation>
    <scope>NUCLEOTIDE SEQUENCE [LARGE SCALE GENOMIC DNA]</scope>
    <source>
        <strain evidence="2 3">NBRC 106175</strain>
    </source>
</reference>
<dbReference type="RefSeq" id="WP_037988194.1">
    <property type="nucleotide sequence ID" value="NZ_AUNC01000007.1"/>
</dbReference>
<evidence type="ECO:0000313" key="3">
    <source>
        <dbReference type="Proteomes" id="UP000027463"/>
    </source>
</evidence>
<evidence type="ECO:0000313" key="2">
    <source>
        <dbReference type="EMBL" id="KEO58429.1"/>
    </source>
</evidence>